<dbReference type="EMBL" id="CAAE01013743">
    <property type="protein sequence ID" value="CAF95280.1"/>
    <property type="molecule type" value="Genomic_DNA"/>
</dbReference>
<reference evidence="1" key="1">
    <citation type="journal article" date="2004" name="Nature">
        <title>Genome duplication in the teleost fish Tetraodon nigroviridis reveals the early vertebrate proto-karyotype.</title>
        <authorList>
            <person name="Jaillon O."/>
            <person name="Aury J.-M."/>
            <person name="Brunet F."/>
            <person name="Petit J.-L."/>
            <person name="Stange-Thomann N."/>
            <person name="Mauceli E."/>
            <person name="Bouneau L."/>
            <person name="Fischer C."/>
            <person name="Ozouf-Costaz C."/>
            <person name="Bernot A."/>
            <person name="Nicaud S."/>
            <person name="Jaffe D."/>
            <person name="Fisher S."/>
            <person name="Lutfalla G."/>
            <person name="Dossat C."/>
            <person name="Segurens B."/>
            <person name="Dasilva C."/>
            <person name="Salanoubat M."/>
            <person name="Levy M."/>
            <person name="Boudet N."/>
            <person name="Castellano S."/>
            <person name="Anthouard V."/>
            <person name="Jubin C."/>
            <person name="Castelli V."/>
            <person name="Katinka M."/>
            <person name="Vacherie B."/>
            <person name="Biemont C."/>
            <person name="Skalli Z."/>
            <person name="Cattolico L."/>
            <person name="Poulain J."/>
            <person name="De Berardinis V."/>
            <person name="Cruaud C."/>
            <person name="Duprat S."/>
            <person name="Brottier P."/>
            <person name="Coutanceau J.-P."/>
            <person name="Gouzy J."/>
            <person name="Parra G."/>
            <person name="Lardier G."/>
            <person name="Chapple C."/>
            <person name="McKernan K.J."/>
            <person name="McEwan P."/>
            <person name="Bosak S."/>
            <person name="Kellis M."/>
            <person name="Volff J.-N."/>
            <person name="Guigo R."/>
            <person name="Zody M.C."/>
            <person name="Mesirov J."/>
            <person name="Lindblad-Toh K."/>
            <person name="Birren B."/>
            <person name="Nusbaum C."/>
            <person name="Kahn D."/>
            <person name="Robinson-Rechavi M."/>
            <person name="Laudet V."/>
            <person name="Schachter V."/>
            <person name="Quetier F."/>
            <person name="Saurin W."/>
            <person name="Scarpelli C."/>
            <person name="Wincker P."/>
            <person name="Lander E.S."/>
            <person name="Weissenbach J."/>
            <person name="Roest Crollius H."/>
        </authorList>
    </citation>
    <scope>NUCLEOTIDE SEQUENCE [LARGE SCALE GENOMIC DNA]</scope>
</reference>
<comment type="caution">
    <text evidence="1">The sequence shown here is derived from an EMBL/GenBank/DDBJ whole genome shotgun (WGS) entry which is preliminary data.</text>
</comment>
<evidence type="ECO:0000313" key="1">
    <source>
        <dbReference type="EMBL" id="CAF95280.1"/>
    </source>
</evidence>
<sequence length="43" mass="4804">ASGSTGTERRKGWRKGERERECTASVKRSCKYIVDVEAACVSR</sequence>
<dbReference type="AlphaFoldDB" id="Q4SVQ2"/>
<proteinExistence type="predicted"/>
<name>Q4SVQ2_TETNG</name>
<reference evidence="1" key="2">
    <citation type="submission" date="2004-02" db="EMBL/GenBank/DDBJ databases">
        <authorList>
            <consortium name="Genoscope"/>
            <consortium name="Whitehead Institute Centre for Genome Research"/>
        </authorList>
    </citation>
    <scope>NUCLEOTIDE SEQUENCE</scope>
</reference>
<organism evidence="1">
    <name type="scientific">Tetraodon nigroviridis</name>
    <name type="common">Spotted green pufferfish</name>
    <name type="synonym">Chelonodon nigroviridis</name>
    <dbReference type="NCBI Taxonomy" id="99883"/>
    <lineage>
        <taxon>Eukaryota</taxon>
        <taxon>Metazoa</taxon>
        <taxon>Chordata</taxon>
        <taxon>Craniata</taxon>
        <taxon>Vertebrata</taxon>
        <taxon>Euteleostomi</taxon>
        <taxon>Actinopterygii</taxon>
        <taxon>Neopterygii</taxon>
        <taxon>Teleostei</taxon>
        <taxon>Neoteleostei</taxon>
        <taxon>Acanthomorphata</taxon>
        <taxon>Eupercaria</taxon>
        <taxon>Tetraodontiformes</taxon>
        <taxon>Tetradontoidea</taxon>
        <taxon>Tetraodontidae</taxon>
        <taxon>Tetraodon</taxon>
    </lineage>
</organism>
<protein>
    <submittedName>
        <fullName evidence="1">(spotted green pufferfish) hypothetical protein</fullName>
    </submittedName>
</protein>
<feature type="non-terminal residue" evidence="1">
    <location>
        <position position="43"/>
    </location>
</feature>
<accession>Q4SVQ2</accession>
<gene>
    <name evidence="1" type="ORF">GSTENG00011874001</name>
</gene>
<dbReference type="KEGG" id="tng:GSTEN00011874G001"/>